<accession>A0ABV1HNQ4</accession>
<protein>
    <submittedName>
        <fullName evidence="5">Serine/threonine-protein kinase</fullName>
        <ecNumber evidence="5">2.7.11.1</ecNumber>
    </submittedName>
</protein>
<evidence type="ECO:0000256" key="3">
    <source>
        <dbReference type="PROSITE-ProRule" id="PRU10141"/>
    </source>
</evidence>
<dbReference type="InterPro" id="IPR017441">
    <property type="entry name" value="Protein_kinase_ATP_BS"/>
</dbReference>
<name>A0ABV1HNQ4_9FIRM</name>
<dbReference type="RefSeq" id="WP_349230045.1">
    <property type="nucleotide sequence ID" value="NZ_JBBMFJ010000028.1"/>
</dbReference>
<keyword evidence="2 3" id="KW-0067">ATP-binding</keyword>
<feature type="binding site" evidence="3">
    <location>
        <position position="28"/>
    </location>
    <ligand>
        <name>ATP</name>
        <dbReference type="ChEBI" id="CHEBI:30616"/>
    </ligand>
</feature>
<dbReference type="PROSITE" id="PS00107">
    <property type="entry name" value="PROTEIN_KINASE_ATP"/>
    <property type="match status" value="1"/>
</dbReference>
<gene>
    <name evidence="5" type="ORF">WMO41_12385</name>
</gene>
<dbReference type="SUPFAM" id="SSF56112">
    <property type="entry name" value="Protein kinase-like (PK-like)"/>
    <property type="match status" value="1"/>
</dbReference>
<organism evidence="5 6">
    <name type="scientific">Ventrimonas faecis</name>
    <dbReference type="NCBI Taxonomy" id="3133170"/>
    <lineage>
        <taxon>Bacteria</taxon>
        <taxon>Bacillati</taxon>
        <taxon>Bacillota</taxon>
        <taxon>Clostridia</taxon>
        <taxon>Lachnospirales</taxon>
        <taxon>Lachnospiraceae</taxon>
        <taxon>Ventrimonas</taxon>
    </lineage>
</organism>
<keyword evidence="1 3" id="KW-0547">Nucleotide-binding</keyword>
<dbReference type="EC" id="2.7.11.1" evidence="5"/>
<dbReference type="Pfam" id="PF00069">
    <property type="entry name" value="Pkinase"/>
    <property type="match status" value="1"/>
</dbReference>
<keyword evidence="5" id="KW-0808">Transferase</keyword>
<evidence type="ECO:0000256" key="1">
    <source>
        <dbReference type="ARBA" id="ARBA00022741"/>
    </source>
</evidence>
<reference evidence="5 6" key="1">
    <citation type="submission" date="2024-03" db="EMBL/GenBank/DDBJ databases">
        <title>Human intestinal bacterial collection.</title>
        <authorList>
            <person name="Pauvert C."/>
            <person name="Hitch T.C.A."/>
            <person name="Clavel T."/>
        </authorList>
    </citation>
    <scope>NUCLEOTIDE SEQUENCE [LARGE SCALE GENOMIC DNA]</scope>
    <source>
        <strain evidence="5 6">CLA-AP-H27</strain>
    </source>
</reference>
<dbReference type="GO" id="GO:0004674">
    <property type="term" value="F:protein serine/threonine kinase activity"/>
    <property type="evidence" value="ECO:0007669"/>
    <property type="project" value="UniProtKB-EC"/>
</dbReference>
<dbReference type="InterPro" id="IPR011009">
    <property type="entry name" value="Kinase-like_dom_sf"/>
</dbReference>
<feature type="domain" description="Protein kinase" evidence="4">
    <location>
        <begin position="1"/>
        <end position="241"/>
    </location>
</feature>
<dbReference type="EMBL" id="JBBMFJ010000028">
    <property type="protein sequence ID" value="MEQ2563951.1"/>
    <property type="molecule type" value="Genomic_DNA"/>
</dbReference>
<dbReference type="Proteomes" id="UP001437460">
    <property type="component" value="Unassembled WGS sequence"/>
</dbReference>
<evidence type="ECO:0000313" key="6">
    <source>
        <dbReference type="Proteomes" id="UP001437460"/>
    </source>
</evidence>
<dbReference type="PROSITE" id="PS50011">
    <property type="entry name" value="PROTEIN_KINASE_DOM"/>
    <property type="match status" value="1"/>
</dbReference>
<dbReference type="Gene3D" id="1.10.510.10">
    <property type="entry name" value="Transferase(Phosphotransferase) domain 1"/>
    <property type="match status" value="1"/>
</dbReference>
<sequence length="460" mass="52299">MCRVLGCGRSGTVFLARHMELDEYRAIKRVPKTFVNYELFRKEALILKGIRDQAIPIVYDLAEDEQYSYLIEEYLEGDSLYALIRESGHCSSAMTIRYGIQICHLVHIMHSIMPTPVLYLDLQPKNLLLYKNTIKLIDFDHAVYADEAERLAERYGTAGYAAPEQYTGDVLDGRTDIYAIGAVLHYMLTGHFTGEQVRPEQVKLSGITERRLMRLIRKCLQKEKDRRFQTAEELEKALQKLWDQSENGVFQHGAKCMEESLVIAVAGSRHGVGTTHIAMGLVAYLQKCGMSAVYEEFNESGAVRQLAECRGARADSSGVFRIWKTPMLPCYGEAVEWKPSGYRIRILDCGADPDLLTQENADGYLLICGGKPWEWENSEEAAGLCESVRGLSVIYNLFCGSLSFRQKQPCAEGLRMSYFENPFTGSRESDCVYRLIWNRWFGQGGDTSRNVFGERKKKLR</sequence>
<dbReference type="InterPro" id="IPR000719">
    <property type="entry name" value="Prot_kinase_dom"/>
</dbReference>
<evidence type="ECO:0000313" key="5">
    <source>
        <dbReference type="EMBL" id="MEQ2563951.1"/>
    </source>
</evidence>
<keyword evidence="6" id="KW-1185">Reference proteome</keyword>
<proteinExistence type="predicted"/>
<dbReference type="PANTHER" id="PTHR24346">
    <property type="entry name" value="MAP/MICROTUBULE AFFINITY-REGULATING KINASE"/>
    <property type="match status" value="1"/>
</dbReference>
<evidence type="ECO:0000256" key="2">
    <source>
        <dbReference type="ARBA" id="ARBA00022840"/>
    </source>
</evidence>
<keyword evidence="5" id="KW-0418">Kinase</keyword>
<dbReference type="PANTHER" id="PTHR24346:SF30">
    <property type="entry name" value="MATERNAL EMBRYONIC LEUCINE ZIPPER KINASE"/>
    <property type="match status" value="1"/>
</dbReference>
<dbReference type="SMART" id="SM00220">
    <property type="entry name" value="S_TKc"/>
    <property type="match status" value="1"/>
</dbReference>
<evidence type="ECO:0000259" key="4">
    <source>
        <dbReference type="PROSITE" id="PS50011"/>
    </source>
</evidence>
<comment type="caution">
    <text evidence="5">The sequence shown here is derived from an EMBL/GenBank/DDBJ whole genome shotgun (WGS) entry which is preliminary data.</text>
</comment>
<dbReference type="CDD" id="cd14014">
    <property type="entry name" value="STKc_PknB_like"/>
    <property type="match status" value="1"/>
</dbReference>